<dbReference type="Gene3D" id="2.60.40.1940">
    <property type="match status" value="1"/>
</dbReference>
<evidence type="ECO:0000256" key="2">
    <source>
        <dbReference type="ARBA" id="ARBA00022966"/>
    </source>
</evidence>
<organism evidence="8">
    <name type="scientific">Medioppia subpectinata</name>
    <dbReference type="NCBI Taxonomy" id="1979941"/>
    <lineage>
        <taxon>Eukaryota</taxon>
        <taxon>Metazoa</taxon>
        <taxon>Ecdysozoa</taxon>
        <taxon>Arthropoda</taxon>
        <taxon>Chelicerata</taxon>
        <taxon>Arachnida</taxon>
        <taxon>Acari</taxon>
        <taxon>Acariformes</taxon>
        <taxon>Sarcoptiformes</taxon>
        <taxon>Oribatida</taxon>
        <taxon>Brachypylina</taxon>
        <taxon>Oppioidea</taxon>
        <taxon>Oppiidae</taxon>
        <taxon>Medioppia</taxon>
    </lineage>
</organism>
<dbReference type="Pfam" id="PF07703">
    <property type="entry name" value="A2M_BRD"/>
    <property type="match status" value="1"/>
</dbReference>
<dbReference type="InterPro" id="IPR002890">
    <property type="entry name" value="MG2"/>
</dbReference>
<evidence type="ECO:0000259" key="7">
    <source>
        <dbReference type="SMART" id="SM01359"/>
    </source>
</evidence>
<protein>
    <recommendedName>
        <fullName evidence="6">TEP1-F</fullName>
    </recommendedName>
</protein>
<keyword evidence="3" id="KW-0325">Glycoprotein</keyword>
<dbReference type="InterPro" id="IPR013783">
    <property type="entry name" value="Ig-like_fold"/>
</dbReference>
<dbReference type="InterPro" id="IPR011625">
    <property type="entry name" value="A2M_N_BRD"/>
</dbReference>
<comment type="function">
    <text evidence="4">Binds covalently through a thioester bond to the pathogen surface resulting in pathogen clearance.</text>
</comment>
<evidence type="ECO:0000256" key="6">
    <source>
        <dbReference type="ARBA" id="ARBA00078071"/>
    </source>
</evidence>
<dbReference type="Gene3D" id="2.60.40.2950">
    <property type="match status" value="1"/>
</dbReference>
<dbReference type="Gene3D" id="6.20.50.160">
    <property type="match status" value="1"/>
</dbReference>
<keyword evidence="9" id="KW-1185">Reference proteome</keyword>
<feature type="domain" description="Alpha-2-macroglobulin bait region" evidence="7">
    <location>
        <begin position="444"/>
        <end position="583"/>
    </location>
</feature>
<comment type="subunit">
    <text evidence="5">Heterodimer of a TEP1-N chain and an TEP1-C chain non-covalently linked. Forms a complex composed of TEP1-N and TEP1-C heterodimer, LRIM1 and APL1C; the interaction stabilizes TEP1-N and TEP1-C heterodimer, prevents its binding to tissues while circulating in the hemolymph and protects the thioester bond from hydrolysis. Mature TEP1 and to a lesser extent full-length TEP1 interact with SPCLIP1; the interaction is induced by microbial infection.</text>
</comment>
<dbReference type="Pfam" id="PF17791">
    <property type="entry name" value="MG3"/>
    <property type="match status" value="1"/>
</dbReference>
<name>A0A7R9Q9N8_9ACAR</name>
<dbReference type="AlphaFoldDB" id="A0A7R9Q9N8"/>
<dbReference type="GO" id="GO:0004866">
    <property type="term" value="F:endopeptidase inhibitor activity"/>
    <property type="evidence" value="ECO:0007669"/>
    <property type="project" value="InterPro"/>
</dbReference>
<sequence length="642" mass="71755">MDKPTYMVVAPKTLRPNADYRVSVSLYDIPAPIQVNVSVVGPDNNTATTGPVVFAESETQMLTLPIGDWTDGCYKLIITGTDANFSRYNPHSWQKYDDYDETLLPTTTEPEIVIDGFRDEVSLQFQPKIVSVFIQTDKAMYKPGQKVQFRALVVTPSLLPVSNASVDIHIKDGNGNRVKQWTGLTPIRGVVSQELELSSEPVLGDWAIVVEVLGVKHQKPFSVAEYVLPTFDVEVVLPKYKTRDRPDIVATVKALYTYGQPVKGSLTLTVLIKELYPSKYRTRYPIDGSVDIPINLIDDLSLPKYIRRLYNFNIELTAVVTEALTGRSYSRSNTMKICDRYIKVEQVETSQTFKPGLKYPVLIKVTDQDDKPVPENGPKLTLKYTFMYDKYNKTILLSPVNGLINVGLFPPKNTEYIILEAQYMDNKYKIGEIKRAQSPSNNYIQVVRLESNAGVSVGQQLRFAVNATEPIGRLVCEVLGKGDIVWAQSIDIPENKMTHEFGLEATPDMAPTARLVCHYLRAANQEVVADGLKFNVSGTLRTPVSVTTDVQTTKPGAPVEVRVSTKPDAYVGLLGVDQSVLLLKSGYDITREDVDKELKTYDNEYNRWDNSVTAGEIFDNSGVVVMSNNLIHRAPKEGKQYI</sequence>
<evidence type="ECO:0000313" key="8">
    <source>
        <dbReference type="EMBL" id="CAD7637792.1"/>
    </source>
</evidence>
<dbReference type="InterPro" id="IPR041555">
    <property type="entry name" value="MG3"/>
</dbReference>
<evidence type="ECO:0000256" key="4">
    <source>
        <dbReference type="ARBA" id="ARBA00057615"/>
    </source>
</evidence>
<keyword evidence="1" id="KW-0732">Signal</keyword>
<evidence type="ECO:0000256" key="1">
    <source>
        <dbReference type="ARBA" id="ARBA00022729"/>
    </source>
</evidence>
<keyword evidence="2" id="KW-0882">Thioester bond</keyword>
<dbReference type="PANTHER" id="PTHR11412:SF136">
    <property type="entry name" value="CD109 ANTIGEN"/>
    <property type="match status" value="1"/>
</dbReference>
<dbReference type="PANTHER" id="PTHR11412">
    <property type="entry name" value="MACROGLOBULIN / COMPLEMENT"/>
    <property type="match status" value="1"/>
</dbReference>
<evidence type="ECO:0000256" key="3">
    <source>
        <dbReference type="ARBA" id="ARBA00023180"/>
    </source>
</evidence>
<reference evidence="8" key="1">
    <citation type="submission" date="2020-11" db="EMBL/GenBank/DDBJ databases">
        <authorList>
            <person name="Tran Van P."/>
        </authorList>
    </citation>
    <scope>NUCLEOTIDE SEQUENCE</scope>
</reference>
<evidence type="ECO:0000313" key="9">
    <source>
        <dbReference type="Proteomes" id="UP000759131"/>
    </source>
</evidence>
<dbReference type="Pfam" id="PF01835">
    <property type="entry name" value="MG2"/>
    <property type="match status" value="1"/>
</dbReference>
<dbReference type="FunFam" id="2.60.40.1930:FF:000001">
    <property type="entry name" value="CD109 isoform 3"/>
    <property type="match status" value="1"/>
</dbReference>
<dbReference type="Proteomes" id="UP000759131">
    <property type="component" value="Unassembled WGS sequence"/>
</dbReference>
<dbReference type="EMBL" id="OC874664">
    <property type="protein sequence ID" value="CAD7637792.1"/>
    <property type="molecule type" value="Genomic_DNA"/>
</dbReference>
<evidence type="ECO:0000256" key="5">
    <source>
        <dbReference type="ARBA" id="ARBA00063781"/>
    </source>
</evidence>
<gene>
    <name evidence="8" type="ORF">OSB1V03_LOCUS17123</name>
</gene>
<proteinExistence type="predicted"/>
<dbReference type="OrthoDB" id="9998011at2759"/>
<accession>A0A7R9Q9N8</accession>
<dbReference type="Gene3D" id="2.60.40.1930">
    <property type="match status" value="2"/>
</dbReference>
<dbReference type="SMART" id="SM01359">
    <property type="entry name" value="A2M_N_2"/>
    <property type="match status" value="1"/>
</dbReference>
<dbReference type="Gene3D" id="2.60.40.10">
    <property type="entry name" value="Immunoglobulins"/>
    <property type="match status" value="1"/>
</dbReference>
<dbReference type="InterPro" id="IPR050473">
    <property type="entry name" value="A2M/Complement_sys"/>
</dbReference>
<dbReference type="EMBL" id="CAJPIZ010020089">
    <property type="protein sequence ID" value="CAG2117169.1"/>
    <property type="molecule type" value="Genomic_DNA"/>
</dbReference>